<gene>
    <name evidence="2" type="ORF">BCR35DRAFT_355612</name>
</gene>
<feature type="compositionally biased region" description="Basic and acidic residues" evidence="1">
    <location>
        <begin position="157"/>
        <end position="167"/>
    </location>
</feature>
<keyword evidence="3" id="KW-1185">Reference proteome</keyword>
<sequence length="329" mass="35122">MAKKSSKAVKEPSPAPSSSASSSSASSSSGSERSSASPEPEQQQQAAAPVVNSARSSKYKAPKGLKLVSGIVGKSAIDFDDLQANPELQLWAVRVPDGVKPSALDGLVINLPTDKKKVAKGPLATFTPKKSSTEYEVHFADEEAPEDAVAGQKRKRQEGGHGGEEMRSLVPLLPQKSKGDKLFAAPQPLTHHLVITRALPPSITSLRPSSTLSSTLIASQPSPVPGAILSATELLQPEVVAAKKLKREQPEGLKMRILLPGMRAVGGQGQFDNPPEAVIPARLEREEEGEPEVKMDVDEEETEVKSPKKEKKAKKEKKSKKVKEAEESD</sequence>
<dbReference type="InParanoid" id="A0A1Y2DAY3"/>
<feature type="region of interest" description="Disordered" evidence="1">
    <location>
        <begin position="141"/>
        <end position="167"/>
    </location>
</feature>
<dbReference type="AlphaFoldDB" id="A0A1Y2DAY3"/>
<feature type="compositionally biased region" description="Low complexity" evidence="1">
    <location>
        <begin position="16"/>
        <end position="49"/>
    </location>
</feature>
<evidence type="ECO:0000313" key="2">
    <source>
        <dbReference type="EMBL" id="ORY56428.1"/>
    </source>
</evidence>
<dbReference type="EMBL" id="MCGR01000086">
    <property type="protein sequence ID" value="ORY56428.1"/>
    <property type="molecule type" value="Genomic_DNA"/>
</dbReference>
<dbReference type="OrthoDB" id="76224at2759"/>
<protein>
    <recommendedName>
        <fullName evidence="4">DNA-directed RNA polymerase I subunit RPA34.5-domain-containing protein</fullName>
    </recommendedName>
</protein>
<evidence type="ECO:0000313" key="3">
    <source>
        <dbReference type="Proteomes" id="UP000193467"/>
    </source>
</evidence>
<organism evidence="2 3">
    <name type="scientific">Leucosporidium creatinivorum</name>
    <dbReference type="NCBI Taxonomy" id="106004"/>
    <lineage>
        <taxon>Eukaryota</taxon>
        <taxon>Fungi</taxon>
        <taxon>Dikarya</taxon>
        <taxon>Basidiomycota</taxon>
        <taxon>Pucciniomycotina</taxon>
        <taxon>Microbotryomycetes</taxon>
        <taxon>Leucosporidiales</taxon>
        <taxon>Leucosporidium</taxon>
    </lineage>
</organism>
<feature type="region of interest" description="Disordered" evidence="1">
    <location>
        <begin position="1"/>
        <end position="60"/>
    </location>
</feature>
<feature type="region of interest" description="Disordered" evidence="1">
    <location>
        <begin position="282"/>
        <end position="329"/>
    </location>
</feature>
<proteinExistence type="predicted"/>
<dbReference type="Pfam" id="PF08208">
    <property type="entry name" value="RNA_polI_A34"/>
    <property type="match status" value="1"/>
</dbReference>
<evidence type="ECO:0008006" key="4">
    <source>
        <dbReference type="Google" id="ProtNLM"/>
    </source>
</evidence>
<dbReference type="Gene3D" id="6.20.250.70">
    <property type="match status" value="1"/>
</dbReference>
<dbReference type="GO" id="GO:0006360">
    <property type="term" value="P:transcription by RNA polymerase I"/>
    <property type="evidence" value="ECO:0007669"/>
    <property type="project" value="InterPro"/>
</dbReference>
<name>A0A1Y2DAY3_9BASI</name>
<dbReference type="InterPro" id="IPR013240">
    <property type="entry name" value="DNA-dir_RNA_pol1_su_RPA34"/>
</dbReference>
<accession>A0A1Y2DAY3</accession>
<feature type="compositionally biased region" description="Basic residues" evidence="1">
    <location>
        <begin position="308"/>
        <end position="321"/>
    </location>
</feature>
<comment type="caution">
    <text evidence="2">The sequence shown here is derived from an EMBL/GenBank/DDBJ whole genome shotgun (WGS) entry which is preliminary data.</text>
</comment>
<evidence type="ECO:0000256" key="1">
    <source>
        <dbReference type="SAM" id="MobiDB-lite"/>
    </source>
</evidence>
<reference evidence="2 3" key="1">
    <citation type="submission" date="2016-07" db="EMBL/GenBank/DDBJ databases">
        <title>Pervasive Adenine N6-methylation of Active Genes in Fungi.</title>
        <authorList>
            <consortium name="DOE Joint Genome Institute"/>
            <person name="Mondo S.J."/>
            <person name="Dannebaum R.O."/>
            <person name="Kuo R.C."/>
            <person name="Labutti K."/>
            <person name="Haridas S."/>
            <person name="Kuo A."/>
            <person name="Salamov A."/>
            <person name="Ahrendt S.R."/>
            <person name="Lipzen A."/>
            <person name="Sullivan W."/>
            <person name="Andreopoulos W.B."/>
            <person name="Clum A."/>
            <person name="Lindquist E."/>
            <person name="Daum C."/>
            <person name="Ramamoorthy G.K."/>
            <person name="Gryganskyi A."/>
            <person name="Culley D."/>
            <person name="Magnuson J.K."/>
            <person name="James T.Y."/>
            <person name="O'Malley M.A."/>
            <person name="Stajich J.E."/>
            <person name="Spatafora J.W."/>
            <person name="Visel A."/>
            <person name="Grigoriev I.V."/>
        </authorList>
    </citation>
    <scope>NUCLEOTIDE SEQUENCE [LARGE SCALE GENOMIC DNA]</scope>
    <source>
        <strain evidence="2 3">62-1032</strain>
    </source>
</reference>
<dbReference type="Proteomes" id="UP000193467">
    <property type="component" value="Unassembled WGS sequence"/>
</dbReference>